<dbReference type="Gramene" id="TuG1812G0500004414.01.T01">
    <property type="protein sequence ID" value="TuG1812G0500004414.01.T01"/>
    <property type="gene ID" value="TuG1812G0500004414.01"/>
</dbReference>
<organism evidence="2 3">
    <name type="scientific">Triticum urartu</name>
    <name type="common">Red wild einkorn</name>
    <name type="synonym">Crithodium urartu</name>
    <dbReference type="NCBI Taxonomy" id="4572"/>
    <lineage>
        <taxon>Eukaryota</taxon>
        <taxon>Viridiplantae</taxon>
        <taxon>Streptophyta</taxon>
        <taxon>Embryophyta</taxon>
        <taxon>Tracheophyta</taxon>
        <taxon>Spermatophyta</taxon>
        <taxon>Magnoliopsida</taxon>
        <taxon>Liliopsida</taxon>
        <taxon>Poales</taxon>
        <taxon>Poaceae</taxon>
        <taxon>BOP clade</taxon>
        <taxon>Pooideae</taxon>
        <taxon>Triticodae</taxon>
        <taxon>Triticeae</taxon>
        <taxon>Triticinae</taxon>
        <taxon>Triticum</taxon>
    </lineage>
</organism>
<feature type="compositionally biased region" description="Acidic residues" evidence="1">
    <location>
        <begin position="64"/>
        <end position="73"/>
    </location>
</feature>
<proteinExistence type="predicted"/>
<dbReference type="AlphaFoldDB" id="A0A8R7QIX7"/>
<evidence type="ECO:0000313" key="2">
    <source>
        <dbReference type="EnsemblPlants" id="TuG1812G0500004414.01.T01"/>
    </source>
</evidence>
<reference evidence="3" key="1">
    <citation type="journal article" date="2013" name="Nature">
        <title>Draft genome of the wheat A-genome progenitor Triticum urartu.</title>
        <authorList>
            <person name="Ling H.Q."/>
            <person name="Zhao S."/>
            <person name="Liu D."/>
            <person name="Wang J."/>
            <person name="Sun H."/>
            <person name="Zhang C."/>
            <person name="Fan H."/>
            <person name="Li D."/>
            <person name="Dong L."/>
            <person name="Tao Y."/>
            <person name="Gao C."/>
            <person name="Wu H."/>
            <person name="Li Y."/>
            <person name="Cui Y."/>
            <person name="Guo X."/>
            <person name="Zheng S."/>
            <person name="Wang B."/>
            <person name="Yu K."/>
            <person name="Liang Q."/>
            <person name="Yang W."/>
            <person name="Lou X."/>
            <person name="Chen J."/>
            <person name="Feng M."/>
            <person name="Jian J."/>
            <person name="Zhang X."/>
            <person name="Luo G."/>
            <person name="Jiang Y."/>
            <person name="Liu J."/>
            <person name="Wang Z."/>
            <person name="Sha Y."/>
            <person name="Zhang B."/>
            <person name="Wu H."/>
            <person name="Tang D."/>
            <person name="Shen Q."/>
            <person name="Xue P."/>
            <person name="Zou S."/>
            <person name="Wang X."/>
            <person name="Liu X."/>
            <person name="Wang F."/>
            <person name="Yang Y."/>
            <person name="An X."/>
            <person name="Dong Z."/>
            <person name="Zhang K."/>
            <person name="Zhang X."/>
            <person name="Luo M.C."/>
            <person name="Dvorak J."/>
            <person name="Tong Y."/>
            <person name="Wang J."/>
            <person name="Yang H."/>
            <person name="Li Z."/>
            <person name="Wang D."/>
            <person name="Zhang A."/>
            <person name="Wang J."/>
        </authorList>
    </citation>
    <scope>NUCLEOTIDE SEQUENCE</scope>
    <source>
        <strain evidence="3">cv. G1812</strain>
    </source>
</reference>
<dbReference type="Proteomes" id="UP000015106">
    <property type="component" value="Chromosome 5"/>
</dbReference>
<accession>A0A8R7QIX7</accession>
<protein>
    <submittedName>
        <fullName evidence="2">Uncharacterized protein</fullName>
    </submittedName>
</protein>
<evidence type="ECO:0000256" key="1">
    <source>
        <dbReference type="SAM" id="MobiDB-lite"/>
    </source>
</evidence>
<sequence length="154" mass="17477">RLIRAVHPLGFPPFPAPHPYKVRVQSPRRQQSTEIGIVHTLPPPPPPPPRKGERGRLRRRDEGQVEEEEDEEAQKEAPKDEAAIQVGALELGKHHPTSRLPGIEGGRHGLVIPGVFADMAVKLFYLCSVQFSCLMLVWFCSKTEFYVMWDYMCL</sequence>
<name>A0A8R7QIX7_TRIUA</name>
<feature type="region of interest" description="Disordered" evidence="1">
    <location>
        <begin position="7"/>
        <end position="82"/>
    </location>
</feature>
<keyword evidence="3" id="KW-1185">Reference proteome</keyword>
<dbReference type="EnsemblPlants" id="TuG1812G0500004414.01.T01">
    <property type="protein sequence ID" value="TuG1812G0500004414.01.T01"/>
    <property type="gene ID" value="TuG1812G0500004414.01"/>
</dbReference>
<reference evidence="2" key="2">
    <citation type="submission" date="2018-03" db="EMBL/GenBank/DDBJ databases">
        <title>The Triticum urartu genome reveals the dynamic nature of wheat genome evolution.</title>
        <authorList>
            <person name="Ling H."/>
            <person name="Ma B."/>
            <person name="Shi X."/>
            <person name="Liu H."/>
            <person name="Dong L."/>
            <person name="Sun H."/>
            <person name="Cao Y."/>
            <person name="Gao Q."/>
            <person name="Zheng S."/>
            <person name="Li Y."/>
            <person name="Yu Y."/>
            <person name="Du H."/>
            <person name="Qi M."/>
            <person name="Li Y."/>
            <person name="Yu H."/>
            <person name="Cui Y."/>
            <person name="Wang N."/>
            <person name="Chen C."/>
            <person name="Wu H."/>
            <person name="Zhao Y."/>
            <person name="Zhang J."/>
            <person name="Li Y."/>
            <person name="Zhou W."/>
            <person name="Zhang B."/>
            <person name="Hu W."/>
            <person name="Eijk M."/>
            <person name="Tang J."/>
            <person name="Witsenboer H."/>
            <person name="Zhao S."/>
            <person name="Li Z."/>
            <person name="Zhang A."/>
            <person name="Wang D."/>
            <person name="Liang C."/>
        </authorList>
    </citation>
    <scope>NUCLEOTIDE SEQUENCE [LARGE SCALE GENOMIC DNA]</scope>
    <source>
        <strain evidence="2">cv. G1812</strain>
    </source>
</reference>
<feature type="compositionally biased region" description="Basic and acidic residues" evidence="1">
    <location>
        <begin position="50"/>
        <end position="63"/>
    </location>
</feature>
<evidence type="ECO:0000313" key="3">
    <source>
        <dbReference type="Proteomes" id="UP000015106"/>
    </source>
</evidence>
<reference evidence="2" key="3">
    <citation type="submission" date="2022-06" db="UniProtKB">
        <authorList>
            <consortium name="EnsemblPlants"/>
        </authorList>
    </citation>
    <scope>IDENTIFICATION</scope>
</reference>